<evidence type="ECO:0000256" key="10">
    <source>
        <dbReference type="ARBA" id="ARBA00037847"/>
    </source>
</evidence>
<keyword evidence="6" id="KW-0106">Calcium</keyword>
<proteinExistence type="predicted"/>
<keyword evidence="8 11" id="KW-0472">Membrane</keyword>
<keyword evidence="2" id="KW-0245">EGF-like domain</keyword>
<feature type="signal peptide" evidence="12">
    <location>
        <begin position="1"/>
        <end position="22"/>
    </location>
</feature>
<organism evidence="15">
    <name type="scientific">Cladocopium goreaui</name>
    <dbReference type="NCBI Taxonomy" id="2562237"/>
    <lineage>
        <taxon>Eukaryota</taxon>
        <taxon>Sar</taxon>
        <taxon>Alveolata</taxon>
        <taxon>Dinophyceae</taxon>
        <taxon>Suessiales</taxon>
        <taxon>Symbiodiniaceae</taxon>
        <taxon>Cladocopium</taxon>
    </lineage>
</organism>
<feature type="domain" description="Vacuolar sorting receptor thioredoxin-like" evidence="14">
    <location>
        <begin position="199"/>
        <end position="400"/>
    </location>
</feature>
<keyword evidence="16" id="KW-0675">Receptor</keyword>
<evidence type="ECO:0000256" key="3">
    <source>
        <dbReference type="ARBA" id="ARBA00022692"/>
    </source>
</evidence>
<dbReference type="Pfam" id="PF25011">
    <property type="entry name" value="VSR_TRX"/>
    <property type="match status" value="1"/>
</dbReference>
<dbReference type="Pfam" id="PF02225">
    <property type="entry name" value="PA"/>
    <property type="match status" value="1"/>
</dbReference>
<evidence type="ECO:0000313" key="17">
    <source>
        <dbReference type="Proteomes" id="UP001152797"/>
    </source>
</evidence>
<evidence type="ECO:0000256" key="6">
    <source>
        <dbReference type="ARBA" id="ARBA00022837"/>
    </source>
</evidence>
<dbReference type="OrthoDB" id="10045365at2759"/>
<dbReference type="AlphaFoldDB" id="A0A9P1G7L0"/>
<keyword evidence="7 11" id="KW-1133">Transmembrane helix</keyword>
<keyword evidence="3 11" id="KW-0812">Transmembrane</keyword>
<dbReference type="InterPro" id="IPR003137">
    <property type="entry name" value="PA_domain"/>
</dbReference>
<evidence type="ECO:0000256" key="2">
    <source>
        <dbReference type="ARBA" id="ARBA00022536"/>
    </source>
</evidence>
<evidence type="ECO:0000256" key="5">
    <source>
        <dbReference type="ARBA" id="ARBA00022737"/>
    </source>
</evidence>
<dbReference type="InterPro" id="IPR046450">
    <property type="entry name" value="PA_dom_sf"/>
</dbReference>
<evidence type="ECO:0000259" key="13">
    <source>
        <dbReference type="Pfam" id="PF02225"/>
    </source>
</evidence>
<dbReference type="InterPro" id="IPR056858">
    <property type="entry name" value="VSR_TRX"/>
</dbReference>
<gene>
    <name evidence="15" type="ORF">C1SCF055_LOCUS28923</name>
</gene>
<dbReference type="GO" id="GO:0016020">
    <property type="term" value="C:membrane"/>
    <property type="evidence" value="ECO:0007669"/>
    <property type="project" value="UniProtKB-SubCell"/>
</dbReference>
<evidence type="ECO:0000313" key="16">
    <source>
        <dbReference type="EMBL" id="CAL4790335.1"/>
    </source>
</evidence>
<dbReference type="GO" id="GO:0012505">
    <property type="term" value="C:endomembrane system"/>
    <property type="evidence" value="ECO:0007669"/>
    <property type="project" value="UniProtKB-SubCell"/>
</dbReference>
<dbReference type="PANTHER" id="PTHR22702:SF1">
    <property type="entry name" value="PROTEASE-ASSOCIATED DOMAIN-CONTAINING PROTEIN 1"/>
    <property type="match status" value="1"/>
</dbReference>
<dbReference type="EMBL" id="CAMXCT010003201">
    <property type="protein sequence ID" value="CAI4003023.1"/>
    <property type="molecule type" value="Genomic_DNA"/>
</dbReference>
<dbReference type="Proteomes" id="UP001152797">
    <property type="component" value="Unassembled WGS sequence"/>
</dbReference>
<evidence type="ECO:0000256" key="12">
    <source>
        <dbReference type="SAM" id="SignalP"/>
    </source>
</evidence>
<keyword evidence="17" id="KW-1185">Reference proteome</keyword>
<dbReference type="EMBL" id="CAMXCT020003201">
    <property type="protein sequence ID" value="CAL1156398.1"/>
    <property type="molecule type" value="Genomic_DNA"/>
</dbReference>
<reference evidence="15" key="1">
    <citation type="submission" date="2022-10" db="EMBL/GenBank/DDBJ databases">
        <authorList>
            <person name="Chen Y."/>
            <person name="Dougan E. K."/>
            <person name="Chan C."/>
            <person name="Rhodes N."/>
            <person name="Thang M."/>
        </authorList>
    </citation>
    <scope>NUCLEOTIDE SEQUENCE</scope>
</reference>
<evidence type="ECO:0000259" key="14">
    <source>
        <dbReference type="Pfam" id="PF25011"/>
    </source>
</evidence>
<keyword evidence="4 12" id="KW-0732">Signal</keyword>
<evidence type="ECO:0000256" key="9">
    <source>
        <dbReference type="ARBA" id="ARBA00023180"/>
    </source>
</evidence>
<sequence length="486" mass="54972">MRTASTWLRVFLWSLQVQPVICQIRVLAPPRVVQDFQTSHGRIFGSTSTFGAPFYGDRVYGRLVYGTPKQKNHCTEEDYDVPSPEKFMPAGKSYNEVRLINIILVERGSCSFVTKVKVAQKKEAHAVIIVDTQGSTRTTRDIQDIIVADDGYGSNVDIPSVLISREEGQKLIDPLLADPGTQVVVELNWDIPSENVVQVDLWMSSASVSSQKFLKDFKPKREALNEYLRFMPHYHVFSMDGSKDYKELCFDVSGKYCAEDPDGSGSVTGYVVLMEDVRQLCIHELYTKSMDERISYQQHPTSESALYAAEWWRYASNYLDECPLDGKSENAKFGPTCSLLAMKKFGIHDVEKVEACVAQTAEQKLQQQLTFTAWSPRALRINGWRYNGQLDGDLVTRAICSGFVETPQKCKALIEPRNPFLPFAQSKETGVSFSQMVEAIVATALFGICIMYFYKRALTRHVHTALREEVMLEVQSEMARYKQLGS</sequence>
<accession>A0A9P1G7L0</accession>
<evidence type="ECO:0000256" key="4">
    <source>
        <dbReference type="ARBA" id="ARBA00022729"/>
    </source>
</evidence>
<keyword evidence="9" id="KW-0325">Glycoprotein</keyword>
<evidence type="ECO:0000256" key="1">
    <source>
        <dbReference type="ARBA" id="ARBA00004479"/>
    </source>
</evidence>
<dbReference type="EMBL" id="CAMXCT030003201">
    <property type="protein sequence ID" value="CAL4790335.1"/>
    <property type="molecule type" value="Genomic_DNA"/>
</dbReference>
<name>A0A9P1G7L0_9DINO</name>
<comment type="subcellular location">
    <subcellularLocation>
        <location evidence="10">Endomembrane system</location>
        <topology evidence="10">Single-pass membrane protein</topology>
    </subcellularLocation>
    <subcellularLocation>
        <location evidence="1">Membrane</location>
        <topology evidence="1">Single-pass type I membrane protein</topology>
    </subcellularLocation>
</comment>
<feature type="domain" description="PA" evidence="13">
    <location>
        <begin position="60"/>
        <end position="171"/>
    </location>
</feature>
<evidence type="ECO:0000256" key="11">
    <source>
        <dbReference type="SAM" id="Phobius"/>
    </source>
</evidence>
<evidence type="ECO:0000256" key="8">
    <source>
        <dbReference type="ARBA" id="ARBA00023136"/>
    </source>
</evidence>
<dbReference type="PANTHER" id="PTHR22702">
    <property type="entry name" value="PROTEASE-ASSOCIATED DOMAIN-CONTAINING PROTEIN"/>
    <property type="match status" value="1"/>
</dbReference>
<evidence type="ECO:0000256" key="7">
    <source>
        <dbReference type="ARBA" id="ARBA00022989"/>
    </source>
</evidence>
<dbReference type="Gene3D" id="3.50.30.30">
    <property type="match status" value="1"/>
</dbReference>
<keyword evidence="5" id="KW-0677">Repeat</keyword>
<evidence type="ECO:0000313" key="15">
    <source>
        <dbReference type="EMBL" id="CAI4003023.1"/>
    </source>
</evidence>
<feature type="chain" id="PRO_5043272620" evidence="12">
    <location>
        <begin position="23"/>
        <end position="486"/>
    </location>
</feature>
<feature type="transmembrane region" description="Helical" evidence="11">
    <location>
        <begin position="436"/>
        <end position="454"/>
    </location>
</feature>
<protein>
    <submittedName>
        <fullName evidence="16">Vacuolar-sorting receptor 1 (80 kDa proaleurein-binding protein) (BP-80)</fullName>
    </submittedName>
</protein>
<reference evidence="16 17" key="2">
    <citation type="submission" date="2024-05" db="EMBL/GenBank/DDBJ databases">
        <authorList>
            <person name="Chen Y."/>
            <person name="Shah S."/>
            <person name="Dougan E. K."/>
            <person name="Thang M."/>
            <person name="Chan C."/>
        </authorList>
    </citation>
    <scope>NUCLEOTIDE SEQUENCE [LARGE SCALE GENOMIC DNA]</scope>
</reference>
<comment type="caution">
    <text evidence="15">The sequence shown here is derived from an EMBL/GenBank/DDBJ whole genome shotgun (WGS) entry which is preliminary data.</text>
</comment>
<dbReference type="SUPFAM" id="SSF52025">
    <property type="entry name" value="PA domain"/>
    <property type="match status" value="1"/>
</dbReference>